<gene>
    <name evidence="1" type="ORF">C7N83_04035</name>
</gene>
<evidence type="ECO:0000313" key="1">
    <source>
        <dbReference type="EMBL" id="PSJ80799.1"/>
    </source>
</evidence>
<reference evidence="1 2" key="1">
    <citation type="submission" date="2018-03" db="EMBL/GenBank/DDBJ databases">
        <title>Neisseria weixii sp. nov., isolated from the intestinal contents of Tibetan Plateau pika (Ochotona curzoniae) in Yushu, Qinghai Province, China.</title>
        <authorList>
            <person name="Gui Z."/>
        </authorList>
    </citation>
    <scope>NUCLEOTIDE SEQUENCE [LARGE SCALE GENOMIC DNA]</scope>
    <source>
        <strain evidence="1 2">ATCC 51483</strain>
    </source>
</reference>
<dbReference type="RefSeq" id="WP_106740820.1">
    <property type="nucleotide sequence ID" value="NZ_PXYY01000015.1"/>
</dbReference>
<dbReference type="AlphaFoldDB" id="A0A2P7U1G0"/>
<sequence>MVSDPLVANETAARQRGIAVLGAGEKMMNGSLALHEDIGVILPNTLVGVSDWLGLSTKTAIDVSWQIDGF</sequence>
<name>A0A2P7U1G0_9NEIS</name>
<comment type="caution">
    <text evidence="1">The sequence shown here is derived from an EMBL/GenBank/DDBJ whole genome shotgun (WGS) entry which is preliminary data.</text>
</comment>
<dbReference type="EMBL" id="PXYY01000015">
    <property type="protein sequence ID" value="PSJ80799.1"/>
    <property type="molecule type" value="Genomic_DNA"/>
</dbReference>
<dbReference type="Proteomes" id="UP000241868">
    <property type="component" value="Unassembled WGS sequence"/>
</dbReference>
<protein>
    <submittedName>
        <fullName evidence="1">Uncharacterized protein</fullName>
    </submittedName>
</protein>
<organism evidence="1 2">
    <name type="scientific">Neisseria iguanae</name>
    <dbReference type="NCBI Taxonomy" id="90242"/>
    <lineage>
        <taxon>Bacteria</taxon>
        <taxon>Pseudomonadati</taxon>
        <taxon>Pseudomonadota</taxon>
        <taxon>Betaproteobacteria</taxon>
        <taxon>Neisseriales</taxon>
        <taxon>Neisseriaceae</taxon>
        <taxon>Neisseria</taxon>
    </lineage>
</organism>
<proteinExistence type="predicted"/>
<accession>A0A2P7U1G0</accession>
<evidence type="ECO:0000313" key="2">
    <source>
        <dbReference type="Proteomes" id="UP000241868"/>
    </source>
</evidence>
<keyword evidence="2" id="KW-1185">Reference proteome</keyword>